<gene>
    <name evidence="1" type="primary">AlNc14C75G5052</name>
    <name evidence="2" type="synonym">AlNc14C171G8016</name>
    <name evidence="1" type="ORF">ALNC14_057760</name>
    <name evidence="2" type="ORF">ALNC14_090260</name>
</gene>
<reference evidence="1" key="1">
    <citation type="journal article" date="2011" name="PLoS Biol.">
        <title>Gene gain and loss during evolution of obligate parasitism in the white rust pathogen of Arabidopsis thaliana.</title>
        <authorList>
            <person name="Kemen E."/>
            <person name="Gardiner A."/>
            <person name="Schultz-Larsen T."/>
            <person name="Kemen A.C."/>
            <person name="Balmuth A.L."/>
            <person name="Robert-Seilaniantz A."/>
            <person name="Bailey K."/>
            <person name="Holub E."/>
            <person name="Studholme D.J."/>
            <person name="Maclean D."/>
            <person name="Jones J.D."/>
        </authorList>
    </citation>
    <scope>NUCLEOTIDE SEQUENCE</scope>
</reference>
<dbReference type="EMBL" id="FR824216">
    <property type="protein sequence ID" value="CCA22883.1"/>
    <property type="molecule type" value="Genomic_DNA"/>
</dbReference>
<evidence type="ECO:0000313" key="1">
    <source>
        <dbReference type="EMBL" id="CCA19633.1"/>
    </source>
</evidence>
<proteinExistence type="predicted"/>
<sequence length="82" mass="9360">MLSFPYQDTNGQATYRNLLVMPTLIEASSIHKRSKVPSSRMRSTIRVPFLAMRCRVMHNECDTIIKPYGSLSPGAIVLSYRR</sequence>
<dbReference type="HOGENOM" id="CLU_2563172_0_0_1"/>
<dbReference type="EMBL" id="FR824120">
    <property type="protein sequence ID" value="CCA19633.1"/>
    <property type="molecule type" value="Genomic_DNA"/>
</dbReference>
<organism evidence="1">
    <name type="scientific">Albugo laibachii Nc14</name>
    <dbReference type="NCBI Taxonomy" id="890382"/>
    <lineage>
        <taxon>Eukaryota</taxon>
        <taxon>Sar</taxon>
        <taxon>Stramenopiles</taxon>
        <taxon>Oomycota</taxon>
        <taxon>Peronosporomycetes</taxon>
        <taxon>Albuginales</taxon>
        <taxon>Albuginaceae</taxon>
        <taxon>Albugo</taxon>
    </lineage>
</organism>
<name>F0WEK1_9STRA</name>
<accession>F0WEK1</accession>
<dbReference type="AlphaFoldDB" id="F0WEK1"/>
<protein>
    <submittedName>
        <fullName evidence="2">AlNc14C171G8016 protein</fullName>
    </submittedName>
    <submittedName>
        <fullName evidence="1">AlNc14C75G5052 protein</fullName>
    </submittedName>
</protein>
<reference evidence="1" key="2">
    <citation type="submission" date="2011-02" db="EMBL/GenBank/DDBJ databases">
        <authorList>
            <person name="MacLean D."/>
        </authorList>
    </citation>
    <scope>NUCLEOTIDE SEQUENCE</scope>
</reference>
<evidence type="ECO:0000313" key="2">
    <source>
        <dbReference type="EMBL" id="CCA22883.1"/>
    </source>
</evidence>